<dbReference type="Gene3D" id="1.25.40.10">
    <property type="entry name" value="Tetratricopeptide repeat domain"/>
    <property type="match status" value="1"/>
</dbReference>
<dbReference type="AlphaFoldDB" id="A0A2G5EH89"/>
<dbReference type="FunFam" id="1.25.40.10:FF:000702">
    <property type="entry name" value="Trafficking protein particle complex subunit 12"/>
    <property type="match status" value="1"/>
</dbReference>
<organism evidence="1 2">
    <name type="scientific">Aquilegia coerulea</name>
    <name type="common">Rocky mountain columbine</name>
    <dbReference type="NCBI Taxonomy" id="218851"/>
    <lineage>
        <taxon>Eukaryota</taxon>
        <taxon>Viridiplantae</taxon>
        <taxon>Streptophyta</taxon>
        <taxon>Embryophyta</taxon>
        <taxon>Tracheophyta</taxon>
        <taxon>Spermatophyta</taxon>
        <taxon>Magnoliopsida</taxon>
        <taxon>Ranunculales</taxon>
        <taxon>Ranunculaceae</taxon>
        <taxon>Thalictroideae</taxon>
        <taxon>Aquilegia</taxon>
    </lineage>
</organism>
<accession>A0A2G5EH89</accession>
<dbReference type="SMART" id="SM00028">
    <property type="entry name" value="TPR"/>
    <property type="match status" value="3"/>
</dbReference>
<dbReference type="PANTHER" id="PTHR21581">
    <property type="entry name" value="D-ALANYL-D-ALANINE CARBOXYPEPTIDASE"/>
    <property type="match status" value="1"/>
</dbReference>
<gene>
    <name evidence="1" type="ORF">AQUCO_00800083v1</name>
</gene>
<sequence length="379" mass="43407">MSFEEDETITTTTTNITSDLETLTISDPLSNQFGSITDLCYEISSLQDLAYRGSWRSILDKIARARKLSLLQKPHEHLIYLCYNVIALTKLRKYVEAAEDLDSLEDFDSIKYKYESYPQNYPNLSGSMVPFALRWIHAEIPLKLGKRQETLDRLYSLLDFVRLKLEMCKSSLLDICFDQWKKREAFLISLILSHHLNNKEFGTCLILITDLLSVDLNNPLLLSKLGYIQMQLGDLEGSKVSFNKVESLMKEGNSGGLLREIEFKNLVNRNKAMIYMVGKDYVSAVREYDECIERDSTDVVAINNKALCLMYLRDLSDSIKVLESALERVPTYALTETVVVNLCSMYELAYVNHSEIKKTLSNWIARVAPDDFDASCTRV</sequence>
<dbReference type="EMBL" id="KZ305025">
    <property type="protein sequence ID" value="PIA55098.1"/>
    <property type="molecule type" value="Genomic_DNA"/>
</dbReference>
<dbReference type="FunCoup" id="A0A2G5EH89">
    <property type="interactions" value="1844"/>
</dbReference>
<name>A0A2G5EH89_AQUCA</name>
<keyword evidence="2" id="KW-1185">Reference proteome</keyword>
<evidence type="ECO:0000313" key="1">
    <source>
        <dbReference type="EMBL" id="PIA55099.1"/>
    </source>
</evidence>
<evidence type="ECO:0000313" key="2">
    <source>
        <dbReference type="Proteomes" id="UP000230069"/>
    </source>
</evidence>
<dbReference type="Proteomes" id="UP000230069">
    <property type="component" value="Unassembled WGS sequence"/>
</dbReference>
<dbReference type="InterPro" id="IPR019734">
    <property type="entry name" value="TPR_rpt"/>
</dbReference>
<reference evidence="1 2" key="1">
    <citation type="submission" date="2017-09" db="EMBL/GenBank/DDBJ databases">
        <title>WGS assembly of Aquilegia coerulea Goldsmith.</title>
        <authorList>
            <person name="Hodges S."/>
            <person name="Kramer E."/>
            <person name="Nordborg M."/>
            <person name="Tomkins J."/>
            <person name="Borevitz J."/>
            <person name="Derieg N."/>
            <person name="Yan J."/>
            <person name="Mihaltcheva S."/>
            <person name="Hayes R.D."/>
            <person name="Rokhsar D."/>
        </authorList>
    </citation>
    <scope>NUCLEOTIDE SEQUENCE [LARGE SCALE GENOMIC DNA]</scope>
    <source>
        <strain evidence="2">cv. Goldsmith</strain>
    </source>
</reference>
<protein>
    <submittedName>
        <fullName evidence="1">Uncharacterized protein</fullName>
    </submittedName>
</protein>
<dbReference type="PANTHER" id="PTHR21581:SF6">
    <property type="entry name" value="TRAFFICKING PROTEIN PARTICLE COMPLEX SUBUNIT 12"/>
    <property type="match status" value="1"/>
</dbReference>
<dbReference type="STRING" id="218851.A0A2G5EH89"/>
<dbReference type="OrthoDB" id="428342at2759"/>
<proteinExistence type="predicted"/>
<dbReference type="SUPFAM" id="SSF48452">
    <property type="entry name" value="TPR-like"/>
    <property type="match status" value="1"/>
</dbReference>
<dbReference type="EMBL" id="KZ305025">
    <property type="protein sequence ID" value="PIA55099.1"/>
    <property type="molecule type" value="Genomic_DNA"/>
</dbReference>
<dbReference type="InterPro" id="IPR011990">
    <property type="entry name" value="TPR-like_helical_dom_sf"/>
</dbReference>